<comment type="caution">
    <text evidence="1">The sequence shown here is derived from an EMBL/GenBank/DDBJ whole genome shotgun (WGS) entry which is preliminary data.</text>
</comment>
<dbReference type="AlphaFoldDB" id="A0A964UN63"/>
<dbReference type="RefSeq" id="WP_161695957.1">
    <property type="nucleotide sequence ID" value="NZ_JAAAHS010000050.1"/>
</dbReference>
<name>A0A964UN63_9ACTN</name>
<proteinExistence type="predicted"/>
<evidence type="ECO:0000313" key="2">
    <source>
        <dbReference type="Proteomes" id="UP000598297"/>
    </source>
</evidence>
<accession>A0A964UN63</accession>
<dbReference type="Proteomes" id="UP000598297">
    <property type="component" value="Unassembled WGS sequence"/>
</dbReference>
<dbReference type="EMBL" id="JAAAHS010000050">
    <property type="protein sequence ID" value="NBE51702.1"/>
    <property type="molecule type" value="Genomic_DNA"/>
</dbReference>
<reference evidence="1" key="1">
    <citation type="submission" date="2020-01" db="EMBL/GenBank/DDBJ databases">
        <title>Whole-genome analyses of novel actinobacteria.</title>
        <authorList>
            <person name="Sahin N."/>
        </authorList>
    </citation>
    <scope>NUCLEOTIDE SEQUENCE</scope>
    <source>
        <strain evidence="1">YC537</strain>
    </source>
</reference>
<organism evidence="1 2">
    <name type="scientific">Streptomyces boluensis</name>
    <dbReference type="NCBI Taxonomy" id="1775135"/>
    <lineage>
        <taxon>Bacteria</taxon>
        <taxon>Bacillati</taxon>
        <taxon>Actinomycetota</taxon>
        <taxon>Actinomycetes</taxon>
        <taxon>Kitasatosporales</taxon>
        <taxon>Streptomycetaceae</taxon>
        <taxon>Streptomyces</taxon>
    </lineage>
</organism>
<sequence length="108" mass="11677">MTRHTVRLLPWSGPEGKPCYLIGDGTGSSHVSRVADDIESVQLDMADELLDHAADMTVDEEVTSAQLRFLADRLAEALRDVCRIAVSRGARLTAPERAMDPASGVSLD</sequence>
<protein>
    <submittedName>
        <fullName evidence="1">Uncharacterized protein</fullName>
    </submittedName>
</protein>
<gene>
    <name evidence="1" type="ORF">GUY60_09720</name>
</gene>
<evidence type="ECO:0000313" key="1">
    <source>
        <dbReference type="EMBL" id="NBE51702.1"/>
    </source>
</evidence>
<keyword evidence="2" id="KW-1185">Reference proteome</keyword>
<dbReference type="OrthoDB" id="4320909at2"/>